<proteinExistence type="predicted"/>
<reference evidence="2" key="1">
    <citation type="submission" date="2022-11" db="UniProtKB">
        <authorList>
            <consortium name="WormBaseParasite"/>
        </authorList>
    </citation>
    <scope>IDENTIFICATION</scope>
</reference>
<dbReference type="WBParaSite" id="PS1159_v2.g17912.t1">
    <property type="protein sequence ID" value="PS1159_v2.g17912.t1"/>
    <property type="gene ID" value="PS1159_v2.g17912"/>
</dbReference>
<protein>
    <submittedName>
        <fullName evidence="2">Transcription initiation factor TFIID subunit 13</fullName>
    </submittedName>
</protein>
<name>A0AC35FJC1_9BILA</name>
<dbReference type="Proteomes" id="UP000887580">
    <property type="component" value="Unplaced"/>
</dbReference>
<organism evidence="1 2">
    <name type="scientific">Panagrolaimus sp. PS1159</name>
    <dbReference type="NCBI Taxonomy" id="55785"/>
    <lineage>
        <taxon>Eukaryota</taxon>
        <taxon>Metazoa</taxon>
        <taxon>Ecdysozoa</taxon>
        <taxon>Nematoda</taxon>
        <taxon>Chromadorea</taxon>
        <taxon>Rhabditida</taxon>
        <taxon>Tylenchina</taxon>
        <taxon>Panagrolaimomorpha</taxon>
        <taxon>Panagrolaimoidea</taxon>
        <taxon>Panagrolaimidae</taxon>
        <taxon>Panagrolaimus</taxon>
    </lineage>
</organism>
<evidence type="ECO:0000313" key="1">
    <source>
        <dbReference type="Proteomes" id="UP000887580"/>
    </source>
</evidence>
<accession>A0AC35FJC1</accession>
<evidence type="ECO:0000313" key="2">
    <source>
        <dbReference type="WBParaSite" id="PS1159_v2.g17912.t1"/>
    </source>
</evidence>
<sequence>MEEEDKLPIADASLFEMDEEIGEESKEDPMEKFRRELRTMLYAFGDVKNPHEATLDLIYSIVVEYITNVAKIGQSLEPRKKLTLQAIHYMTQHDVPKFERIKELLKMQEEIKKARKDFETHI</sequence>